<organism evidence="2 3">
    <name type="scientific">Halteria grandinella</name>
    <dbReference type="NCBI Taxonomy" id="5974"/>
    <lineage>
        <taxon>Eukaryota</taxon>
        <taxon>Sar</taxon>
        <taxon>Alveolata</taxon>
        <taxon>Ciliophora</taxon>
        <taxon>Intramacronucleata</taxon>
        <taxon>Spirotrichea</taxon>
        <taxon>Stichotrichia</taxon>
        <taxon>Sporadotrichida</taxon>
        <taxon>Halteriidae</taxon>
        <taxon>Halteria</taxon>
    </lineage>
</organism>
<dbReference type="Proteomes" id="UP000785679">
    <property type="component" value="Unassembled WGS sequence"/>
</dbReference>
<evidence type="ECO:0000256" key="1">
    <source>
        <dbReference type="SAM" id="Phobius"/>
    </source>
</evidence>
<accession>A0A8J8NNT0</accession>
<keyword evidence="1" id="KW-0472">Membrane</keyword>
<evidence type="ECO:0000313" key="3">
    <source>
        <dbReference type="Proteomes" id="UP000785679"/>
    </source>
</evidence>
<evidence type="ECO:0000313" key="2">
    <source>
        <dbReference type="EMBL" id="TNV79087.1"/>
    </source>
</evidence>
<keyword evidence="1" id="KW-0812">Transmembrane</keyword>
<name>A0A8J8NNT0_HALGN</name>
<reference evidence="2" key="1">
    <citation type="submission" date="2019-06" db="EMBL/GenBank/DDBJ databases">
        <authorList>
            <person name="Zheng W."/>
        </authorList>
    </citation>
    <scope>NUCLEOTIDE SEQUENCE</scope>
    <source>
        <strain evidence="2">QDHG01</strain>
    </source>
</reference>
<keyword evidence="1" id="KW-1133">Transmembrane helix</keyword>
<proteinExistence type="predicted"/>
<dbReference type="AlphaFoldDB" id="A0A8J8NNT0"/>
<gene>
    <name evidence="2" type="ORF">FGO68_gene892</name>
</gene>
<sequence>MTISAVCFIALKVFFTESFNQLTLLLSVSIEVDFVFCISYFYSALPSVISSAADYYSLLSVYDYLELTLLSSSSRPLSLVGDSYLPNLLISQQLSLYQLYPSFFSSSGGLAAPPPPSMRNLYQMPVTVSLINNVMLLNLDLIFAYCALIVFCTIFCFIFCTCSLNWLPWQASLVFSYNLLKRSLLSCTHYDLSLLSRWLVLRRICWLACCHMDESFFIIQIFYKPDNLCI</sequence>
<comment type="caution">
    <text evidence="2">The sequence shown here is derived from an EMBL/GenBank/DDBJ whole genome shotgun (WGS) entry which is preliminary data.</text>
</comment>
<dbReference type="EMBL" id="RRYP01009410">
    <property type="protein sequence ID" value="TNV79087.1"/>
    <property type="molecule type" value="Genomic_DNA"/>
</dbReference>
<protein>
    <submittedName>
        <fullName evidence="2">Uncharacterized protein</fullName>
    </submittedName>
</protein>
<keyword evidence="3" id="KW-1185">Reference proteome</keyword>
<feature type="transmembrane region" description="Helical" evidence="1">
    <location>
        <begin position="142"/>
        <end position="167"/>
    </location>
</feature>